<evidence type="ECO:0000313" key="3">
    <source>
        <dbReference type="Proteomes" id="UP001061302"/>
    </source>
</evidence>
<dbReference type="RefSeq" id="WP_263126686.1">
    <property type="nucleotide sequence ID" value="NZ_CP106753.1"/>
</dbReference>
<sequence>MQARRGSRQVEQGIEMQTFNDPQFNKKMIDQRNTELEALRGRSKAPPMGGNDEKLFSYMFGRALLDRPIDGSEAQRLRRANDTVEAVRAHLDRGRGNVSTDIARSSHESSRWMAAGRELRDEMAKGEGPVSESRFGMLKALSSELVRAGNCGEHGDLSMHLHGDKLVGKETLQRVSSAQIDHGWAELRVSGAGFNPSDVVMDAWGKGPAVLREDSTFAASRAQLKPVKYALDQVSGPKAAQDFQQQRTALHANQQLGRFAVNSFKALEKSNYQVAADHVFAPTPVLSQTFRNAADKSWQQSSKVTLSEQIKATGVARTLGENVSNATRRANTLSK</sequence>
<proteinExistence type="predicted"/>
<reference evidence="2" key="1">
    <citation type="submission" date="2022-10" db="EMBL/GenBank/DDBJ databases">
        <title>Chitiniphilus purpureus sp. nov., a novel chitin-degrading bacterium isolated from crawfish pond sediment.</title>
        <authorList>
            <person name="Li K."/>
        </authorList>
    </citation>
    <scope>NUCLEOTIDE SEQUENCE</scope>
    <source>
        <strain evidence="2">CD1</strain>
    </source>
</reference>
<accession>A0ABY6DSB5</accession>
<dbReference type="EMBL" id="CP106753">
    <property type="protein sequence ID" value="UXY17255.1"/>
    <property type="molecule type" value="Genomic_DNA"/>
</dbReference>
<feature type="region of interest" description="Disordered" evidence="1">
    <location>
        <begin position="1"/>
        <end position="26"/>
    </location>
</feature>
<evidence type="ECO:0000256" key="1">
    <source>
        <dbReference type="SAM" id="MobiDB-lite"/>
    </source>
</evidence>
<protein>
    <submittedName>
        <fullName evidence="2">Uncharacterized protein</fullName>
    </submittedName>
</protein>
<dbReference type="Proteomes" id="UP001061302">
    <property type="component" value="Chromosome"/>
</dbReference>
<evidence type="ECO:0000313" key="2">
    <source>
        <dbReference type="EMBL" id="UXY17255.1"/>
    </source>
</evidence>
<organism evidence="2 3">
    <name type="scientific">Chitiniphilus purpureus</name>
    <dbReference type="NCBI Taxonomy" id="2981137"/>
    <lineage>
        <taxon>Bacteria</taxon>
        <taxon>Pseudomonadati</taxon>
        <taxon>Pseudomonadota</taxon>
        <taxon>Betaproteobacteria</taxon>
        <taxon>Neisseriales</taxon>
        <taxon>Chitinibacteraceae</taxon>
        <taxon>Chitiniphilus</taxon>
    </lineage>
</organism>
<keyword evidence="3" id="KW-1185">Reference proteome</keyword>
<gene>
    <name evidence="2" type="ORF">N8I74_09675</name>
</gene>
<name>A0ABY6DSB5_9NEIS</name>